<evidence type="ECO:0000313" key="2">
    <source>
        <dbReference type="EMBL" id="KIN94077.1"/>
    </source>
</evidence>
<reference evidence="3" key="2">
    <citation type="submission" date="2015-01" db="EMBL/GenBank/DDBJ databases">
        <title>Evolutionary Origins and Diversification of the Mycorrhizal Mutualists.</title>
        <authorList>
            <consortium name="DOE Joint Genome Institute"/>
            <consortium name="Mycorrhizal Genomics Consortium"/>
            <person name="Kohler A."/>
            <person name="Kuo A."/>
            <person name="Nagy L.G."/>
            <person name="Floudas D."/>
            <person name="Copeland A."/>
            <person name="Barry K.W."/>
            <person name="Cichocki N."/>
            <person name="Veneault-Fourrey C."/>
            <person name="LaButti K."/>
            <person name="Lindquist E.A."/>
            <person name="Lipzen A."/>
            <person name="Lundell T."/>
            <person name="Morin E."/>
            <person name="Murat C."/>
            <person name="Riley R."/>
            <person name="Ohm R."/>
            <person name="Sun H."/>
            <person name="Tunlid A."/>
            <person name="Henrissat B."/>
            <person name="Grigoriev I.V."/>
            <person name="Hibbett D.S."/>
            <person name="Martin F."/>
        </authorList>
    </citation>
    <scope>NUCLEOTIDE SEQUENCE [LARGE SCALE GENOMIC DNA]</scope>
    <source>
        <strain evidence="3">Marx 270</strain>
    </source>
</reference>
<dbReference type="EMBL" id="KN832115">
    <property type="protein sequence ID" value="KIN94077.1"/>
    <property type="molecule type" value="Genomic_DNA"/>
</dbReference>
<organism evidence="2 3">
    <name type="scientific">Pisolithus tinctorius Marx 270</name>
    <dbReference type="NCBI Taxonomy" id="870435"/>
    <lineage>
        <taxon>Eukaryota</taxon>
        <taxon>Fungi</taxon>
        <taxon>Dikarya</taxon>
        <taxon>Basidiomycota</taxon>
        <taxon>Agaricomycotina</taxon>
        <taxon>Agaricomycetes</taxon>
        <taxon>Agaricomycetidae</taxon>
        <taxon>Boletales</taxon>
        <taxon>Sclerodermatineae</taxon>
        <taxon>Pisolithaceae</taxon>
        <taxon>Pisolithus</taxon>
    </lineage>
</organism>
<reference evidence="2 3" key="1">
    <citation type="submission" date="2014-04" db="EMBL/GenBank/DDBJ databases">
        <authorList>
            <consortium name="DOE Joint Genome Institute"/>
            <person name="Kuo A."/>
            <person name="Kohler A."/>
            <person name="Costa M.D."/>
            <person name="Nagy L.G."/>
            <person name="Floudas D."/>
            <person name="Copeland A."/>
            <person name="Barry K.W."/>
            <person name="Cichocki N."/>
            <person name="Veneault-Fourrey C."/>
            <person name="LaButti K."/>
            <person name="Lindquist E.A."/>
            <person name="Lipzen A."/>
            <person name="Lundell T."/>
            <person name="Morin E."/>
            <person name="Murat C."/>
            <person name="Sun H."/>
            <person name="Tunlid A."/>
            <person name="Henrissat B."/>
            <person name="Grigoriev I.V."/>
            <person name="Hibbett D.S."/>
            <person name="Martin F."/>
            <person name="Nordberg H.P."/>
            <person name="Cantor M.N."/>
            <person name="Hua S.X."/>
        </authorList>
    </citation>
    <scope>NUCLEOTIDE SEQUENCE [LARGE SCALE GENOMIC DNA]</scope>
    <source>
        <strain evidence="2 3">Marx 270</strain>
    </source>
</reference>
<keyword evidence="3" id="KW-1185">Reference proteome</keyword>
<dbReference type="OrthoDB" id="2645380at2759"/>
<accession>A0A0C3IAG9</accession>
<feature type="region of interest" description="Disordered" evidence="1">
    <location>
        <begin position="1"/>
        <end position="84"/>
    </location>
</feature>
<dbReference type="HOGENOM" id="CLU_148819_0_0_1"/>
<protein>
    <submittedName>
        <fullName evidence="2">Uncharacterized protein</fullName>
    </submittedName>
</protein>
<name>A0A0C3IAG9_PISTI</name>
<dbReference type="Proteomes" id="UP000054217">
    <property type="component" value="Unassembled WGS sequence"/>
</dbReference>
<gene>
    <name evidence="2" type="ORF">M404DRAFT_35413</name>
</gene>
<proteinExistence type="predicted"/>
<feature type="compositionally biased region" description="Acidic residues" evidence="1">
    <location>
        <begin position="60"/>
        <end position="83"/>
    </location>
</feature>
<evidence type="ECO:0000313" key="3">
    <source>
        <dbReference type="Proteomes" id="UP000054217"/>
    </source>
</evidence>
<dbReference type="AlphaFoldDB" id="A0A0C3IAG9"/>
<dbReference type="InParanoid" id="A0A0C3IAG9"/>
<evidence type="ECO:0000256" key="1">
    <source>
        <dbReference type="SAM" id="MobiDB-lite"/>
    </source>
</evidence>
<feature type="compositionally biased region" description="Basic and acidic residues" evidence="1">
    <location>
        <begin position="1"/>
        <end position="19"/>
    </location>
</feature>
<sequence>MLKSDMRAKIQQDMGKDLDNPEEQTQEGDREGQGDGIGNICVTAATEDLDGSFFNNTMPLEDDADGPIDGEDSNTDGVDDLDNDNSGFRLNGKLVRFNCQKFWNYVDYMLALLCDTSHKATNSKEDYEKEINWYVT</sequence>